<feature type="compositionally biased region" description="Basic and acidic residues" evidence="1">
    <location>
        <begin position="56"/>
        <end position="71"/>
    </location>
</feature>
<dbReference type="AlphaFoldDB" id="A0A223S3A8"/>
<evidence type="ECO:0000313" key="3">
    <source>
        <dbReference type="Proteomes" id="UP000215005"/>
    </source>
</evidence>
<protein>
    <submittedName>
        <fullName evidence="2">Uncharacterized protein</fullName>
    </submittedName>
</protein>
<evidence type="ECO:0000256" key="1">
    <source>
        <dbReference type="SAM" id="MobiDB-lite"/>
    </source>
</evidence>
<proteinExistence type="predicted"/>
<feature type="compositionally biased region" description="Acidic residues" evidence="1">
    <location>
        <begin position="72"/>
        <end position="84"/>
    </location>
</feature>
<sequence>MIVLLLVAFFSTIFGLLLAASIGIKRADRGRYHALRDGQDRRMFSGAARSLSGLRFPEKSPDSDTADRTTDSDSDSDSDSDNDGDGGASNHRKAVA</sequence>
<evidence type="ECO:0000313" key="2">
    <source>
        <dbReference type="EMBL" id="ASU82499.1"/>
    </source>
</evidence>
<accession>A0A223S3A8</accession>
<feature type="region of interest" description="Disordered" evidence="1">
    <location>
        <begin position="50"/>
        <end position="96"/>
    </location>
</feature>
<reference evidence="2 3" key="1">
    <citation type="submission" date="2017-08" db="EMBL/GenBank/DDBJ databases">
        <title>The complete genome sequence of Nocardiopsis gilva YIM 90087.</title>
        <authorList>
            <person name="Yin M."/>
            <person name="Tang S."/>
        </authorList>
    </citation>
    <scope>NUCLEOTIDE SEQUENCE [LARGE SCALE GENOMIC DNA]</scope>
    <source>
        <strain evidence="2 3">YIM 90087</strain>
    </source>
</reference>
<keyword evidence="3" id="KW-1185">Reference proteome</keyword>
<gene>
    <name evidence="2" type="ORF">CDO52_06615</name>
</gene>
<dbReference type="KEGG" id="ngv:CDO52_06615"/>
<dbReference type="Proteomes" id="UP000215005">
    <property type="component" value="Chromosome"/>
</dbReference>
<dbReference type="OrthoDB" id="3436946at2"/>
<organism evidence="2 3">
    <name type="scientific">Nocardiopsis gilva YIM 90087</name>
    <dbReference type="NCBI Taxonomy" id="1235441"/>
    <lineage>
        <taxon>Bacteria</taxon>
        <taxon>Bacillati</taxon>
        <taxon>Actinomycetota</taxon>
        <taxon>Actinomycetes</taxon>
        <taxon>Streptosporangiales</taxon>
        <taxon>Nocardiopsidaceae</taxon>
        <taxon>Nocardiopsis</taxon>
    </lineage>
</organism>
<dbReference type="EMBL" id="CP022753">
    <property type="protein sequence ID" value="ASU82499.1"/>
    <property type="molecule type" value="Genomic_DNA"/>
</dbReference>
<name>A0A223S3A8_9ACTN</name>